<comment type="subcellular location">
    <subcellularLocation>
        <location evidence="1 6">Cell membrane</location>
        <topology evidence="1 6">Multi-pass membrane protein</topology>
    </subcellularLocation>
</comment>
<keyword evidence="2" id="KW-1003">Cell membrane</keyword>
<gene>
    <name evidence="8" type="ORF">KAR29_10420</name>
</gene>
<evidence type="ECO:0000256" key="3">
    <source>
        <dbReference type="ARBA" id="ARBA00022692"/>
    </source>
</evidence>
<dbReference type="EMBL" id="CP072943">
    <property type="protein sequence ID" value="QTX31751.1"/>
    <property type="molecule type" value="Genomic_DNA"/>
</dbReference>
<keyword evidence="9" id="KW-1185">Reference proteome</keyword>
<evidence type="ECO:0000256" key="2">
    <source>
        <dbReference type="ARBA" id="ARBA00022475"/>
    </source>
</evidence>
<feature type="transmembrane region" description="Helical" evidence="7">
    <location>
        <begin position="76"/>
        <end position="97"/>
    </location>
</feature>
<protein>
    <recommendedName>
        <fullName evidence="10">Small multidrug resistance protein</fullName>
    </recommendedName>
</protein>
<name>A0A9Q7EY92_9BACT</name>
<dbReference type="RefSeq" id="WP_274372931.1">
    <property type="nucleotide sequence ID" value="NZ_CP072943.1"/>
</dbReference>
<feature type="transmembrane region" description="Helical" evidence="7">
    <location>
        <begin position="103"/>
        <end position="121"/>
    </location>
</feature>
<keyword evidence="3 6" id="KW-0812">Transmembrane</keyword>
<organism evidence="8 9">
    <name type="scientific">Aminithiophilus ramosus</name>
    <dbReference type="NCBI Taxonomy" id="3029084"/>
    <lineage>
        <taxon>Bacteria</taxon>
        <taxon>Thermotogati</taxon>
        <taxon>Synergistota</taxon>
        <taxon>Synergistia</taxon>
        <taxon>Synergistales</taxon>
        <taxon>Aminithiophilaceae</taxon>
        <taxon>Aminithiophilus</taxon>
    </lineage>
</organism>
<dbReference type="Gene3D" id="1.10.3730.20">
    <property type="match status" value="1"/>
</dbReference>
<dbReference type="Proteomes" id="UP000671879">
    <property type="component" value="Chromosome"/>
</dbReference>
<evidence type="ECO:0000256" key="7">
    <source>
        <dbReference type="SAM" id="Phobius"/>
    </source>
</evidence>
<dbReference type="GO" id="GO:0005886">
    <property type="term" value="C:plasma membrane"/>
    <property type="evidence" value="ECO:0007669"/>
    <property type="project" value="UniProtKB-SubCell"/>
</dbReference>
<feature type="transmembrane region" description="Helical" evidence="7">
    <location>
        <begin position="43"/>
        <end position="69"/>
    </location>
</feature>
<accession>A0A9Q7EY92</accession>
<keyword evidence="5 7" id="KW-0472">Membrane</keyword>
<evidence type="ECO:0000313" key="8">
    <source>
        <dbReference type="EMBL" id="QTX31751.1"/>
    </source>
</evidence>
<sequence>MDRWGLLMLFGSAFFNATANTFMKAAFGGRTELLDGGLPASVLRILLNPWAVGGIACFGVSFVFLSAALTRVDLSLAYPVMAGMVFVLVLAVSAGYFGETVSLWRLFGIAAILGGIAVLSLKG</sequence>
<evidence type="ECO:0000256" key="6">
    <source>
        <dbReference type="RuleBase" id="RU003942"/>
    </source>
</evidence>
<evidence type="ECO:0000256" key="1">
    <source>
        <dbReference type="ARBA" id="ARBA00004651"/>
    </source>
</evidence>
<proteinExistence type="inferred from homology"/>
<dbReference type="PANTHER" id="PTHR30561:SF9">
    <property type="entry name" value="4-AMINO-4-DEOXY-L-ARABINOSE-PHOSPHOUNDECAPRENOL FLIPPASE SUBUNIT ARNF-RELATED"/>
    <property type="match status" value="1"/>
</dbReference>
<dbReference type="SUPFAM" id="SSF103481">
    <property type="entry name" value="Multidrug resistance efflux transporter EmrE"/>
    <property type="match status" value="1"/>
</dbReference>
<dbReference type="InterPro" id="IPR045324">
    <property type="entry name" value="Small_multidrug_res"/>
</dbReference>
<dbReference type="PANTHER" id="PTHR30561">
    <property type="entry name" value="SMR FAMILY PROTON-DEPENDENT DRUG EFFLUX TRANSPORTER SUGE"/>
    <property type="match status" value="1"/>
</dbReference>
<dbReference type="InterPro" id="IPR000390">
    <property type="entry name" value="Small_drug/metabolite_transptr"/>
</dbReference>
<comment type="similarity">
    <text evidence="6">Belongs to the drug/metabolite transporter (DMT) superfamily. Small multidrug resistance (SMR) (TC 2.A.7.1) family.</text>
</comment>
<evidence type="ECO:0000313" key="9">
    <source>
        <dbReference type="Proteomes" id="UP000671879"/>
    </source>
</evidence>
<dbReference type="Pfam" id="PF00893">
    <property type="entry name" value="Multi_Drug_Res"/>
    <property type="match status" value="1"/>
</dbReference>
<dbReference type="KEGG" id="aram:KAR29_10420"/>
<dbReference type="AlphaFoldDB" id="A0A9Q7EY92"/>
<dbReference type="GO" id="GO:0022857">
    <property type="term" value="F:transmembrane transporter activity"/>
    <property type="evidence" value="ECO:0007669"/>
    <property type="project" value="InterPro"/>
</dbReference>
<evidence type="ECO:0008006" key="10">
    <source>
        <dbReference type="Google" id="ProtNLM"/>
    </source>
</evidence>
<evidence type="ECO:0000256" key="4">
    <source>
        <dbReference type="ARBA" id="ARBA00022989"/>
    </source>
</evidence>
<dbReference type="InterPro" id="IPR037185">
    <property type="entry name" value="EmrE-like"/>
</dbReference>
<keyword evidence="4 7" id="KW-1133">Transmembrane helix</keyword>
<reference evidence="9" key="1">
    <citation type="submission" date="2021-04" db="EMBL/GenBank/DDBJ databases">
        <title>A novel Synergistetes isolate from a pyrite-forming mixed culture.</title>
        <authorList>
            <person name="Bunk B."/>
            <person name="Sproer C."/>
            <person name="Spring S."/>
            <person name="Pester M."/>
        </authorList>
    </citation>
    <scope>NUCLEOTIDE SEQUENCE [LARGE SCALE GENOMIC DNA]</scope>
    <source>
        <strain evidence="9">J.5.4.2-T.3.5.2</strain>
    </source>
</reference>
<evidence type="ECO:0000256" key="5">
    <source>
        <dbReference type="ARBA" id="ARBA00023136"/>
    </source>
</evidence>